<protein>
    <submittedName>
        <fullName evidence="2">AAA family ATPase</fullName>
    </submittedName>
</protein>
<dbReference type="EMBL" id="CP046522">
    <property type="protein sequence ID" value="QGU96283.1"/>
    <property type="molecule type" value="Genomic_DNA"/>
</dbReference>
<evidence type="ECO:0000259" key="1">
    <source>
        <dbReference type="Pfam" id="PF13175"/>
    </source>
</evidence>
<dbReference type="SUPFAM" id="SSF52540">
    <property type="entry name" value="P-loop containing nucleoside triphosphate hydrolases"/>
    <property type="match status" value="1"/>
</dbReference>
<proteinExistence type="predicted"/>
<accession>A0A6I6EVA9</accession>
<sequence>MIKAIEFINFKAFKDSNKVDLKKINILVGPNSGGKSSFIKGILTLKIQWKVNTMKQSSI</sequence>
<name>A0A6I6EVA9_9CLOT</name>
<dbReference type="InterPro" id="IPR027417">
    <property type="entry name" value="P-loop_NTPase"/>
</dbReference>
<dbReference type="AlphaFoldDB" id="A0A6I6EVA9"/>
<evidence type="ECO:0000313" key="2">
    <source>
        <dbReference type="EMBL" id="QGU96283.1"/>
    </source>
</evidence>
<evidence type="ECO:0000313" key="3">
    <source>
        <dbReference type="Proteomes" id="UP000422764"/>
    </source>
</evidence>
<keyword evidence="3" id="KW-1185">Reference proteome</keyword>
<organism evidence="2 3">
    <name type="scientific">Clostridium bovifaecis</name>
    <dbReference type="NCBI Taxonomy" id="2184719"/>
    <lineage>
        <taxon>Bacteria</taxon>
        <taxon>Bacillati</taxon>
        <taxon>Bacillota</taxon>
        <taxon>Clostridia</taxon>
        <taxon>Eubacteriales</taxon>
        <taxon>Clostridiaceae</taxon>
        <taxon>Clostridium</taxon>
    </lineage>
</organism>
<feature type="domain" description="Endonuclease GajA/Old nuclease/RecF-like AAA" evidence="1">
    <location>
        <begin position="1"/>
        <end position="45"/>
    </location>
</feature>
<dbReference type="Proteomes" id="UP000422764">
    <property type="component" value="Chromosome"/>
</dbReference>
<gene>
    <name evidence="2" type="ORF">GOM49_15330</name>
</gene>
<reference evidence="2 3" key="1">
    <citation type="submission" date="2019-12" db="EMBL/GenBank/DDBJ databases">
        <title>Genome sequenceing of Clostridium bovifaecis.</title>
        <authorList>
            <person name="Yao Y."/>
        </authorList>
    </citation>
    <scope>NUCLEOTIDE SEQUENCE [LARGE SCALE GENOMIC DNA]</scope>
    <source>
        <strain evidence="2 3">BXX</strain>
    </source>
</reference>
<dbReference type="Pfam" id="PF13175">
    <property type="entry name" value="AAA_15"/>
    <property type="match status" value="1"/>
</dbReference>
<dbReference type="Gene3D" id="3.40.50.300">
    <property type="entry name" value="P-loop containing nucleotide triphosphate hydrolases"/>
    <property type="match status" value="1"/>
</dbReference>
<dbReference type="InterPro" id="IPR041685">
    <property type="entry name" value="AAA_GajA/Old/RecF-like"/>
</dbReference>